<dbReference type="GO" id="GO:0003676">
    <property type="term" value="F:nucleic acid binding"/>
    <property type="evidence" value="ECO:0007669"/>
    <property type="project" value="InterPro"/>
</dbReference>
<dbReference type="RefSeq" id="WP_166467420.1">
    <property type="nucleotide sequence ID" value="NZ_CP050066.2"/>
</dbReference>
<gene>
    <name evidence="6" type="ORF">HAV00_09135</name>
</gene>
<dbReference type="PANTHER" id="PTHR47961">
    <property type="entry name" value="DNA POLYMERASE THETA, PUTATIVE (AFU_ORTHOLOGUE AFUA_1G05260)-RELATED"/>
    <property type="match status" value="1"/>
</dbReference>
<dbReference type="InterPro" id="IPR050474">
    <property type="entry name" value="Hel308_SKI2-like"/>
</dbReference>
<dbReference type="PROSITE" id="PS51192">
    <property type="entry name" value="HELICASE_ATP_BIND_1"/>
    <property type="match status" value="1"/>
</dbReference>
<evidence type="ECO:0000256" key="3">
    <source>
        <dbReference type="ARBA" id="ARBA00022806"/>
    </source>
</evidence>
<dbReference type="GO" id="GO:0004386">
    <property type="term" value="F:helicase activity"/>
    <property type="evidence" value="ECO:0007669"/>
    <property type="project" value="UniProtKB-KW"/>
</dbReference>
<dbReference type="PANTHER" id="PTHR47961:SF10">
    <property type="entry name" value="ATP-DEPENDENT DNA HELICASE HEL308"/>
    <property type="match status" value="1"/>
</dbReference>
<dbReference type="SUPFAM" id="SSF52540">
    <property type="entry name" value="P-loop containing nucleoside triphosphate hydrolases"/>
    <property type="match status" value="1"/>
</dbReference>
<dbReference type="CDD" id="cd17921">
    <property type="entry name" value="DEXHc_Ski2"/>
    <property type="match status" value="1"/>
</dbReference>
<dbReference type="GO" id="GO:0005524">
    <property type="term" value="F:ATP binding"/>
    <property type="evidence" value="ECO:0007669"/>
    <property type="project" value="UniProtKB-KW"/>
</dbReference>
<proteinExistence type="predicted"/>
<accession>A0A6G9A268</accession>
<name>A0A6G9A268_9BRAD</name>
<sequence>METIEDLTSFLQQIGAAGLRGRLREQGESRALIRQNGLLPEGAPAFSTTLDVDLAEVAFSALRGSFALREAGGDLTIWRNGFARAGNAFEALVQNGLPDDPTRGFNRVMGAGAYHLAGYSALAFSLMSQAGSAANLAPTEEALVFLLMRDLDALSKRAKAWLRDTNNADAEISRRLETEEIDPDDAITIIATTTIFRAFAFFHFALQTGEPILVEQARSYLGRVLALTKTANAVSLWWISRLALNLIDDLWNSSLHVTLPKVGPLASESYARLRGLFIGELFARKVSEIELWPSQMAAAQRSTNPSDDLVVALPTSAGKTRIAEIATLVTLAQGRRVLLITPLRALSAQTERSFRRTFAPLNFKISSLYGAGGLAGADEDALRSYDIVIATPEKLDFALRNDPDLINDVGLVVLDEGHLIGPNEREIRYENLVQRLLRRSDSTTRRMVCLSAILPEGEQLDDLTSWIRSDEPGEPIQSKWRPTRQKFGTLSWSTQLRSAKLTFNLEKDGPFIQHFVRQIPAIKPRKAPFPKDNKELTLATAWKFSELGKRTLIFCTQRDHVESFAETVADLHKRGFLKSLLADPSKIERALEVGREWLGEAHPALLCLPLGVAIHHARLPSPFLREVEALLAGGVLEVIIASPTLAQGLNLSAAVLLIPNLYRAGQLLTGEEFANVAGRAGRAFVDLDGLVLHVMFKPEKWRFNIWAGLVNSARARALSSGIITVVNEGMRRLARTGVFARADAMEYLANSQNAWFPGDLPEDTDTMVSLIERLDATVLGLVEALDADSASLPALLDAALTGSLWARQISRLSTESKGHQLWIMIARARLIWTKSTATQRRAQFAMGVGLESGLALDAIATEVTVLLDLADAAAMQGEPTVLGNALVSMAEKFFQIRPFVPEAELPANWRDILRSWSRGDDVAAIGLANMRVVEEAFIYRLAWAMEAIRMRRRAQGGTSEYVEGSAAACVEAGLPRSMMAMLIRAGLSSRVAARIVIDQTEPIFTNLAEMNQWLSSNEMTVLSQDTNFPSKETASLWRIFRENALATPIQRWNEQSWQLSTNLLPWVNTALPARIDVDETSGAVSIVTPDYQTILQIKQRLEDPKPSLFQAKFAADGKSAKIDRMGRSTGRWREES</sequence>
<keyword evidence="3 6" id="KW-0347">Helicase</keyword>
<dbReference type="Proteomes" id="UP000500895">
    <property type="component" value="Chromosome"/>
</dbReference>
<evidence type="ECO:0000256" key="2">
    <source>
        <dbReference type="ARBA" id="ARBA00022801"/>
    </source>
</evidence>
<dbReference type="SMART" id="SM00487">
    <property type="entry name" value="DEXDc"/>
    <property type="match status" value="1"/>
</dbReference>
<dbReference type="AlphaFoldDB" id="A0A6G9A268"/>
<reference evidence="6 7" key="1">
    <citation type="journal article" date="2020" name="Int. J. Syst. Evol. Microbiol.">
        <title>Description and complete genome sequences of Bradyrhizobium symbiodeficiens sp. nov., a non-symbiotic bacterium associated with legumes native to Canada.</title>
        <authorList>
            <person name="Bromfield E.S.P."/>
            <person name="Cloutier S."/>
            <person name="Nguyen H.D.T."/>
        </authorList>
    </citation>
    <scope>NUCLEOTIDE SEQUENCE [LARGE SCALE GENOMIC DNA]</scope>
    <source>
        <strain evidence="6 7">101S1MB</strain>
    </source>
</reference>
<feature type="domain" description="Helicase ATP-binding" evidence="5">
    <location>
        <begin position="300"/>
        <end position="472"/>
    </location>
</feature>
<dbReference type="Pfam" id="PF00270">
    <property type="entry name" value="DEAD"/>
    <property type="match status" value="1"/>
</dbReference>
<dbReference type="InterPro" id="IPR027417">
    <property type="entry name" value="P-loop_NTPase"/>
</dbReference>
<evidence type="ECO:0000256" key="1">
    <source>
        <dbReference type="ARBA" id="ARBA00022741"/>
    </source>
</evidence>
<keyword evidence="4" id="KW-0067">ATP-binding</keyword>
<dbReference type="Gene3D" id="3.40.50.300">
    <property type="entry name" value="P-loop containing nucleotide triphosphate hydrolases"/>
    <property type="match status" value="2"/>
</dbReference>
<dbReference type="GO" id="GO:0016787">
    <property type="term" value="F:hydrolase activity"/>
    <property type="evidence" value="ECO:0007669"/>
    <property type="project" value="UniProtKB-KW"/>
</dbReference>
<organism evidence="6 7">
    <name type="scientific">Bradyrhizobium symbiodeficiens</name>
    <dbReference type="NCBI Taxonomy" id="1404367"/>
    <lineage>
        <taxon>Bacteria</taxon>
        <taxon>Pseudomonadati</taxon>
        <taxon>Pseudomonadota</taxon>
        <taxon>Alphaproteobacteria</taxon>
        <taxon>Hyphomicrobiales</taxon>
        <taxon>Nitrobacteraceae</taxon>
        <taxon>Bradyrhizobium</taxon>
    </lineage>
</organism>
<evidence type="ECO:0000256" key="4">
    <source>
        <dbReference type="ARBA" id="ARBA00022840"/>
    </source>
</evidence>
<keyword evidence="1" id="KW-0547">Nucleotide-binding</keyword>
<keyword evidence="2" id="KW-0378">Hydrolase</keyword>
<evidence type="ECO:0000313" key="7">
    <source>
        <dbReference type="Proteomes" id="UP000500895"/>
    </source>
</evidence>
<dbReference type="EMBL" id="CP050066">
    <property type="protein sequence ID" value="QIP06395.1"/>
    <property type="molecule type" value="Genomic_DNA"/>
</dbReference>
<dbReference type="InterPro" id="IPR014001">
    <property type="entry name" value="Helicase_ATP-bd"/>
</dbReference>
<protein>
    <submittedName>
        <fullName evidence="6">DEAD/DEAH box helicase</fullName>
    </submittedName>
</protein>
<dbReference type="InterPro" id="IPR011545">
    <property type="entry name" value="DEAD/DEAH_box_helicase_dom"/>
</dbReference>
<evidence type="ECO:0000313" key="6">
    <source>
        <dbReference type="EMBL" id="QIP06395.1"/>
    </source>
</evidence>
<evidence type="ECO:0000259" key="5">
    <source>
        <dbReference type="PROSITE" id="PS51192"/>
    </source>
</evidence>